<reference evidence="1" key="1">
    <citation type="journal article" date="2018" name="Genome Biol.">
        <title>SKESA: strategic k-mer extension for scrupulous assemblies.</title>
        <authorList>
            <person name="Souvorov A."/>
            <person name="Agarwala R."/>
            <person name="Lipman D.J."/>
        </authorList>
    </citation>
    <scope>NUCLEOTIDE SEQUENCE</scope>
    <source>
        <strain evidence="1">HN1000</strain>
    </source>
</reference>
<name>A0AAQ2ZV09_CLODI</name>
<accession>A0AAQ2ZV09</accession>
<dbReference type="EMBL" id="DAEPXK010000008">
    <property type="protein sequence ID" value="HBH1541555.1"/>
    <property type="molecule type" value="Genomic_DNA"/>
</dbReference>
<evidence type="ECO:0000313" key="2">
    <source>
        <dbReference type="Proteomes" id="UP000878956"/>
    </source>
</evidence>
<comment type="caution">
    <text evidence="1">The sequence shown here is derived from an EMBL/GenBank/DDBJ whole genome shotgun (WGS) entry which is preliminary data.</text>
</comment>
<organism evidence="1 2">
    <name type="scientific">Clostridioides difficile</name>
    <name type="common">Peptoclostridium difficile</name>
    <dbReference type="NCBI Taxonomy" id="1496"/>
    <lineage>
        <taxon>Bacteria</taxon>
        <taxon>Bacillati</taxon>
        <taxon>Bacillota</taxon>
        <taxon>Clostridia</taxon>
        <taxon>Peptostreptococcales</taxon>
        <taxon>Peptostreptococcaceae</taxon>
        <taxon>Clostridioides</taxon>
    </lineage>
</organism>
<sequence length="82" mass="10036">MKEKKIELIYLEDLDESEKTGVHKNRYQILNEEYEQMIDTYTEMSKRSSYDIVNERHKEDFKDELWDYDDTDYDDGLQGKEV</sequence>
<proteinExistence type="predicted"/>
<dbReference type="AlphaFoldDB" id="A0AAQ2ZV09"/>
<protein>
    <submittedName>
        <fullName evidence="1">Uncharacterized protein</fullName>
    </submittedName>
</protein>
<gene>
    <name evidence="1" type="ORF">KRM00_001016</name>
</gene>
<reference evidence="1" key="2">
    <citation type="submission" date="2021-06" db="EMBL/GenBank/DDBJ databases">
        <authorList>
            <consortium name="NCBI Pathogen Detection Project"/>
        </authorList>
    </citation>
    <scope>NUCLEOTIDE SEQUENCE</scope>
    <source>
        <strain evidence="1">HN1000</strain>
    </source>
</reference>
<dbReference type="RefSeq" id="WP_009894792.1">
    <property type="nucleotide sequence ID" value="NZ_BING01000001.1"/>
</dbReference>
<evidence type="ECO:0000313" key="1">
    <source>
        <dbReference type="EMBL" id="HBH1541555.1"/>
    </source>
</evidence>
<dbReference type="Proteomes" id="UP000878956">
    <property type="component" value="Unassembled WGS sequence"/>
</dbReference>